<comment type="similarity">
    <text evidence="3 7">Belongs to the IspD/TarI cytidylyltransferase family. IspD subfamily.</text>
</comment>
<dbReference type="RefSeq" id="WP_006007201.1">
    <property type="nucleotide sequence ID" value="NZ_BAET01000031.1"/>
</dbReference>
<comment type="caution">
    <text evidence="8">The sequence shown here is derived from an EMBL/GenBank/DDBJ whole genome shotgun (WGS) entry which is preliminary data.</text>
</comment>
<dbReference type="STRING" id="56804.BAE46_04500"/>
<accession>H5TEK6</accession>
<dbReference type="Proteomes" id="UP000053586">
    <property type="component" value="Unassembled WGS sequence"/>
</dbReference>
<dbReference type="EMBL" id="BAET01000031">
    <property type="protein sequence ID" value="GAB56733.1"/>
    <property type="molecule type" value="Genomic_DNA"/>
</dbReference>
<evidence type="ECO:0000313" key="8">
    <source>
        <dbReference type="EMBL" id="GAB56733.1"/>
    </source>
</evidence>
<dbReference type="PROSITE" id="PS01295">
    <property type="entry name" value="ISPD"/>
    <property type="match status" value="1"/>
</dbReference>
<evidence type="ECO:0000256" key="3">
    <source>
        <dbReference type="ARBA" id="ARBA00009789"/>
    </source>
</evidence>
<dbReference type="InterPro" id="IPR029044">
    <property type="entry name" value="Nucleotide-diphossugar_trans"/>
</dbReference>
<dbReference type="InterPro" id="IPR034683">
    <property type="entry name" value="IspD/TarI"/>
</dbReference>
<evidence type="ECO:0000313" key="9">
    <source>
        <dbReference type="Proteomes" id="UP000053586"/>
    </source>
</evidence>
<dbReference type="eggNOG" id="COG1211">
    <property type="taxonomic scope" value="Bacteria"/>
</dbReference>
<dbReference type="HAMAP" id="MF_00108">
    <property type="entry name" value="IspD"/>
    <property type="match status" value="1"/>
</dbReference>
<evidence type="ECO:0000256" key="6">
    <source>
        <dbReference type="ARBA" id="ARBA00023229"/>
    </source>
</evidence>
<protein>
    <recommendedName>
        <fullName evidence="7">2-C-methyl-D-erythritol 4-phosphate cytidylyltransferase</fullName>
        <ecNumber evidence="7">2.7.7.60</ecNumber>
    </recommendedName>
    <alternativeName>
        <fullName evidence="7">4-diphosphocytidyl-2C-methyl-D-erythritol synthase</fullName>
    </alternativeName>
    <alternativeName>
        <fullName evidence="7">MEP cytidylyltransferase</fullName>
        <shortName evidence="7">MCT</shortName>
    </alternativeName>
</protein>
<keyword evidence="5 7" id="KW-0548">Nucleotidyltransferase</keyword>
<feature type="site" description="Transition state stabilizer" evidence="7">
    <location>
        <position position="26"/>
    </location>
</feature>
<evidence type="ECO:0000256" key="4">
    <source>
        <dbReference type="ARBA" id="ARBA00022679"/>
    </source>
</evidence>
<keyword evidence="6 7" id="KW-0414">Isoprene biosynthesis</keyword>
<dbReference type="AlphaFoldDB" id="H5TEK6"/>
<reference evidence="8 9" key="2">
    <citation type="journal article" date="2017" name="Antonie Van Leeuwenhoek">
        <title>Rhizobium rhizosphaerae sp. nov., a novel species isolated from rice rhizosphere.</title>
        <authorList>
            <person name="Zhao J.J."/>
            <person name="Zhang J."/>
            <person name="Zhang R.J."/>
            <person name="Zhang C.W."/>
            <person name="Yin H.Q."/>
            <person name="Zhang X.X."/>
        </authorList>
    </citation>
    <scope>NUCLEOTIDE SEQUENCE [LARGE SCALE GENOMIC DNA]</scope>
    <source>
        <strain evidence="8 9">ACAM 611</strain>
    </source>
</reference>
<dbReference type="GO" id="GO:0050518">
    <property type="term" value="F:2-C-methyl-D-erythritol 4-phosphate cytidylyltransferase activity"/>
    <property type="evidence" value="ECO:0007669"/>
    <property type="project" value="UniProtKB-UniRule"/>
</dbReference>
<gene>
    <name evidence="7 8" type="primary">ispD</name>
    <name evidence="8" type="ORF">GPUN_2618</name>
</gene>
<reference evidence="8 9" key="1">
    <citation type="journal article" date="2012" name="J. Bacteriol.">
        <title>Genome sequence of proteorhodopsin-containing sea ice bacterium Glaciecola punicea ACAM 611T.</title>
        <authorList>
            <person name="Qin Q.-L."/>
            <person name="Xie B.-B."/>
            <person name="Shu Y.-L."/>
            <person name="Rong J.-C."/>
            <person name="Zhao D.-L."/>
            <person name="Zhang X.-Y."/>
            <person name="Chen X.-L."/>
            <person name="Zhou B.-C."/>
            <person name="Zhanga Y.-Z."/>
        </authorList>
    </citation>
    <scope>NUCLEOTIDE SEQUENCE [LARGE SCALE GENOMIC DNA]</scope>
    <source>
        <strain evidence="8 9">ACAM 611</strain>
    </source>
</reference>
<feature type="site" description="Positions MEP for the nucleophilic attack" evidence="7">
    <location>
        <position position="230"/>
    </location>
</feature>
<dbReference type="UniPathway" id="UPA00056">
    <property type="reaction ID" value="UER00093"/>
</dbReference>
<sequence length="252" mass="27105">MPSTSIFPVIIPAAGIGSRVAAATAKQYVSIGGKTILEHTVQIFLSHNQIGKIIVMLHPEDYTFTTLSIANHPQVMAVIGGCERVDSVLQGLRCIVNFQDPTQFVLVHDAARPCVNAQDITRLIERCTAIAPSDNVCGAILACPVTDTIKKAASTKISSGHSQHFSIIDNTIERSLLWHAQTPQMFRMNELIHAIETGLAKGTKLSDEASAMENCGKSVLLVEGPSSNIKITKPSDIALATFYLSAINKSNK</sequence>
<dbReference type="InterPro" id="IPR001228">
    <property type="entry name" value="IspD"/>
</dbReference>
<comment type="catalytic activity">
    <reaction evidence="1 7">
        <text>2-C-methyl-D-erythritol 4-phosphate + CTP + H(+) = 4-CDP-2-C-methyl-D-erythritol + diphosphate</text>
        <dbReference type="Rhea" id="RHEA:13429"/>
        <dbReference type="ChEBI" id="CHEBI:15378"/>
        <dbReference type="ChEBI" id="CHEBI:33019"/>
        <dbReference type="ChEBI" id="CHEBI:37563"/>
        <dbReference type="ChEBI" id="CHEBI:57823"/>
        <dbReference type="ChEBI" id="CHEBI:58262"/>
        <dbReference type="EC" id="2.7.7.60"/>
    </reaction>
</comment>
<dbReference type="EC" id="2.7.7.60" evidence="7"/>
<keyword evidence="9" id="KW-1185">Reference proteome</keyword>
<keyword evidence="4 7" id="KW-0808">Transferase</keyword>
<dbReference type="SUPFAM" id="SSF53448">
    <property type="entry name" value="Nucleotide-diphospho-sugar transferases"/>
    <property type="match status" value="1"/>
</dbReference>
<dbReference type="Pfam" id="PF01128">
    <property type="entry name" value="IspD"/>
    <property type="match status" value="1"/>
</dbReference>
<comment type="pathway">
    <text evidence="2 7">Isoprenoid biosynthesis; isopentenyl diphosphate biosynthesis via DXP pathway; isopentenyl diphosphate from 1-deoxy-D-xylulose 5-phosphate: step 2/6.</text>
</comment>
<dbReference type="Gene3D" id="3.90.550.10">
    <property type="entry name" value="Spore Coat Polysaccharide Biosynthesis Protein SpsA, Chain A"/>
    <property type="match status" value="1"/>
</dbReference>
<feature type="site" description="Positions MEP for the nucleophilic attack" evidence="7">
    <location>
        <position position="174"/>
    </location>
</feature>
<feature type="site" description="Transition state stabilizer" evidence="7">
    <location>
        <position position="19"/>
    </location>
</feature>
<dbReference type="InterPro" id="IPR018294">
    <property type="entry name" value="ISPD_synthase_CS"/>
</dbReference>
<dbReference type="FunFam" id="3.90.550.10:FF:000003">
    <property type="entry name" value="2-C-methyl-D-erythritol 4-phosphate cytidylyltransferase"/>
    <property type="match status" value="1"/>
</dbReference>
<organism evidence="8 9">
    <name type="scientific">Glaciecola punicea ACAM 611</name>
    <dbReference type="NCBI Taxonomy" id="1121923"/>
    <lineage>
        <taxon>Bacteria</taxon>
        <taxon>Pseudomonadati</taxon>
        <taxon>Pseudomonadota</taxon>
        <taxon>Gammaproteobacteria</taxon>
        <taxon>Alteromonadales</taxon>
        <taxon>Alteromonadaceae</taxon>
        <taxon>Glaciecola</taxon>
    </lineage>
</organism>
<dbReference type="GO" id="GO:0019288">
    <property type="term" value="P:isopentenyl diphosphate biosynthetic process, methylerythritol 4-phosphate pathway"/>
    <property type="evidence" value="ECO:0007669"/>
    <property type="project" value="UniProtKB-UniRule"/>
</dbReference>
<dbReference type="CDD" id="cd02516">
    <property type="entry name" value="CDP-ME_synthetase"/>
    <property type="match status" value="1"/>
</dbReference>
<dbReference type="InterPro" id="IPR050088">
    <property type="entry name" value="IspD/TarI_cytidylyltransf_bact"/>
</dbReference>
<evidence type="ECO:0000256" key="5">
    <source>
        <dbReference type="ARBA" id="ARBA00022695"/>
    </source>
</evidence>
<evidence type="ECO:0000256" key="1">
    <source>
        <dbReference type="ARBA" id="ARBA00001282"/>
    </source>
</evidence>
<proteinExistence type="inferred from homology"/>
<dbReference type="PANTHER" id="PTHR32125">
    <property type="entry name" value="2-C-METHYL-D-ERYTHRITOL 4-PHOSPHATE CYTIDYLYLTRANSFERASE, CHLOROPLASTIC"/>
    <property type="match status" value="1"/>
</dbReference>
<dbReference type="NCBIfam" id="TIGR00453">
    <property type="entry name" value="ispD"/>
    <property type="match status" value="1"/>
</dbReference>
<evidence type="ECO:0000256" key="2">
    <source>
        <dbReference type="ARBA" id="ARBA00004787"/>
    </source>
</evidence>
<evidence type="ECO:0000256" key="7">
    <source>
        <dbReference type="HAMAP-Rule" id="MF_00108"/>
    </source>
</evidence>
<dbReference type="PANTHER" id="PTHR32125:SF4">
    <property type="entry name" value="2-C-METHYL-D-ERYTHRITOL 4-PHOSPHATE CYTIDYLYLTRANSFERASE, CHLOROPLASTIC"/>
    <property type="match status" value="1"/>
</dbReference>
<name>H5TEK6_9ALTE</name>
<comment type="function">
    <text evidence="7">Catalyzes the formation of 4-diphosphocytidyl-2-C-methyl-D-erythritol from CTP and 2-C-methyl-D-erythritol 4-phosphate (MEP).</text>
</comment>